<dbReference type="EMBL" id="GBXM01066817">
    <property type="protein sequence ID" value="JAH41760.1"/>
    <property type="molecule type" value="Transcribed_RNA"/>
</dbReference>
<sequence length="31" mass="3576">MRRIWCVSCFPLPFPLKGLVVLAVHSVRLTH</sequence>
<accession>A0A0E9SM87</accession>
<protein>
    <submittedName>
        <fullName evidence="1">Uncharacterized protein</fullName>
    </submittedName>
</protein>
<organism evidence="1">
    <name type="scientific">Anguilla anguilla</name>
    <name type="common">European freshwater eel</name>
    <name type="synonym">Muraena anguilla</name>
    <dbReference type="NCBI Taxonomy" id="7936"/>
    <lineage>
        <taxon>Eukaryota</taxon>
        <taxon>Metazoa</taxon>
        <taxon>Chordata</taxon>
        <taxon>Craniata</taxon>
        <taxon>Vertebrata</taxon>
        <taxon>Euteleostomi</taxon>
        <taxon>Actinopterygii</taxon>
        <taxon>Neopterygii</taxon>
        <taxon>Teleostei</taxon>
        <taxon>Anguilliformes</taxon>
        <taxon>Anguillidae</taxon>
        <taxon>Anguilla</taxon>
    </lineage>
</organism>
<evidence type="ECO:0000313" key="1">
    <source>
        <dbReference type="EMBL" id="JAH41760.1"/>
    </source>
</evidence>
<reference evidence="1" key="2">
    <citation type="journal article" date="2015" name="Fish Shellfish Immunol.">
        <title>Early steps in the European eel (Anguilla anguilla)-Vibrio vulnificus interaction in the gills: Role of the RtxA13 toxin.</title>
        <authorList>
            <person name="Callol A."/>
            <person name="Pajuelo D."/>
            <person name="Ebbesson L."/>
            <person name="Teles M."/>
            <person name="MacKenzie S."/>
            <person name="Amaro C."/>
        </authorList>
    </citation>
    <scope>NUCLEOTIDE SEQUENCE</scope>
</reference>
<reference evidence="1" key="1">
    <citation type="submission" date="2014-11" db="EMBL/GenBank/DDBJ databases">
        <authorList>
            <person name="Amaro Gonzalez C."/>
        </authorList>
    </citation>
    <scope>NUCLEOTIDE SEQUENCE</scope>
</reference>
<proteinExistence type="predicted"/>
<dbReference type="AlphaFoldDB" id="A0A0E9SM87"/>
<name>A0A0E9SM87_ANGAN</name>